<dbReference type="RefSeq" id="XP_005841561.1">
    <property type="nucleotide sequence ID" value="XM_005841504.1"/>
</dbReference>
<feature type="transmembrane region" description="Helical" evidence="1">
    <location>
        <begin position="170"/>
        <end position="192"/>
    </location>
</feature>
<dbReference type="eggNOG" id="ENOG502S47J">
    <property type="taxonomic scope" value="Eukaryota"/>
</dbReference>
<dbReference type="KEGG" id="gtt:GUITHDRAFT_100057"/>
<organism evidence="2">
    <name type="scientific">Guillardia theta (strain CCMP2712)</name>
    <name type="common">Cryptophyte</name>
    <dbReference type="NCBI Taxonomy" id="905079"/>
    <lineage>
        <taxon>Eukaryota</taxon>
        <taxon>Cryptophyceae</taxon>
        <taxon>Pyrenomonadales</taxon>
        <taxon>Geminigeraceae</taxon>
        <taxon>Guillardia</taxon>
    </lineage>
</organism>
<keyword evidence="1" id="KW-1133">Transmembrane helix</keyword>
<evidence type="ECO:0000313" key="4">
    <source>
        <dbReference type="Proteomes" id="UP000011087"/>
    </source>
</evidence>
<dbReference type="Proteomes" id="UP000011087">
    <property type="component" value="Unassembled WGS sequence"/>
</dbReference>
<proteinExistence type="predicted"/>
<name>L1K151_GUITC</name>
<reference evidence="3" key="3">
    <citation type="submission" date="2016-03" db="UniProtKB">
        <authorList>
            <consortium name="EnsemblProtists"/>
        </authorList>
    </citation>
    <scope>IDENTIFICATION</scope>
</reference>
<sequence>MGALGSASVLYGFFAVSTSDLMKRTIFGLQSWQLMISGGYALFFCANLIPGRLDTVLGRPKRTDLRFFTPAGFAFAIWAPIFLGEMLMMFSVLMPDSLRSPGSGWLEAMAPSYAAASVAQALWCLAFRPWALKYQWIPASLLTIAALALFESHRHVASSYSMSGAASLWSLFACRIPVALHFGWITAAAALSWNGQLASMGSSIPIRITSATLSCYAAAAFLGVTSIVRGDGWPAATAAWALYAVSKGHEVLRGAVDNAAIDALNLAALLSSSASLAMAVFTWAIPFFSSGKTCACACV</sequence>
<keyword evidence="1" id="KW-0812">Transmembrane</keyword>
<feature type="transmembrane region" description="Helical" evidence="1">
    <location>
        <begin position="34"/>
        <end position="53"/>
    </location>
</feature>
<dbReference type="EMBL" id="JH992967">
    <property type="protein sequence ID" value="EKX54581.1"/>
    <property type="molecule type" value="Genomic_DNA"/>
</dbReference>
<accession>L1K151</accession>
<dbReference type="AlphaFoldDB" id="L1K151"/>
<reference evidence="4" key="2">
    <citation type="submission" date="2012-11" db="EMBL/GenBank/DDBJ databases">
        <authorList>
            <person name="Kuo A."/>
            <person name="Curtis B.A."/>
            <person name="Tanifuji G."/>
            <person name="Burki F."/>
            <person name="Gruber A."/>
            <person name="Irimia M."/>
            <person name="Maruyama S."/>
            <person name="Arias M.C."/>
            <person name="Ball S.G."/>
            <person name="Gile G.H."/>
            <person name="Hirakawa Y."/>
            <person name="Hopkins J.F."/>
            <person name="Rensing S.A."/>
            <person name="Schmutz J."/>
            <person name="Symeonidi A."/>
            <person name="Elias M."/>
            <person name="Eveleigh R.J."/>
            <person name="Herman E.K."/>
            <person name="Klute M.J."/>
            <person name="Nakayama T."/>
            <person name="Obornik M."/>
            <person name="Reyes-Prieto A."/>
            <person name="Armbrust E.V."/>
            <person name="Aves S.J."/>
            <person name="Beiko R.G."/>
            <person name="Coutinho P."/>
            <person name="Dacks J.B."/>
            <person name="Durnford D.G."/>
            <person name="Fast N.M."/>
            <person name="Green B.R."/>
            <person name="Grisdale C."/>
            <person name="Hempe F."/>
            <person name="Henrissat B."/>
            <person name="Hoppner M.P."/>
            <person name="Ishida K.-I."/>
            <person name="Kim E."/>
            <person name="Koreny L."/>
            <person name="Kroth P.G."/>
            <person name="Liu Y."/>
            <person name="Malik S.-B."/>
            <person name="Maier U.G."/>
            <person name="McRose D."/>
            <person name="Mock T."/>
            <person name="Neilson J.A."/>
            <person name="Onodera N.T."/>
            <person name="Poole A.M."/>
            <person name="Pritham E.J."/>
            <person name="Richards T.A."/>
            <person name="Rocap G."/>
            <person name="Roy S.W."/>
            <person name="Sarai C."/>
            <person name="Schaack S."/>
            <person name="Shirato S."/>
            <person name="Slamovits C.H."/>
            <person name="Spencer D.F."/>
            <person name="Suzuki S."/>
            <person name="Worden A.Z."/>
            <person name="Zauner S."/>
            <person name="Barry K."/>
            <person name="Bell C."/>
            <person name="Bharti A.K."/>
            <person name="Crow J.A."/>
            <person name="Grimwood J."/>
            <person name="Kramer R."/>
            <person name="Lindquist E."/>
            <person name="Lucas S."/>
            <person name="Salamov A."/>
            <person name="McFadden G.I."/>
            <person name="Lane C.E."/>
            <person name="Keeling P.J."/>
            <person name="Gray M.W."/>
            <person name="Grigoriev I.V."/>
            <person name="Archibald J.M."/>
        </authorList>
    </citation>
    <scope>NUCLEOTIDE SEQUENCE</scope>
    <source>
        <strain evidence="4">CCMP2712</strain>
    </source>
</reference>
<evidence type="ECO:0000256" key="1">
    <source>
        <dbReference type="SAM" id="Phobius"/>
    </source>
</evidence>
<dbReference type="EnsemblProtists" id="EKX54581">
    <property type="protein sequence ID" value="EKX54581"/>
    <property type="gene ID" value="GUITHDRAFT_100057"/>
</dbReference>
<dbReference type="HOGENOM" id="CLU_073951_0_0_1"/>
<feature type="transmembrane region" description="Helical" evidence="1">
    <location>
        <begin position="263"/>
        <end position="285"/>
    </location>
</feature>
<reference evidence="2 4" key="1">
    <citation type="journal article" date="2012" name="Nature">
        <title>Algal genomes reveal evolutionary mosaicism and the fate of nucleomorphs.</title>
        <authorList>
            <consortium name="DOE Joint Genome Institute"/>
            <person name="Curtis B.A."/>
            <person name="Tanifuji G."/>
            <person name="Burki F."/>
            <person name="Gruber A."/>
            <person name="Irimia M."/>
            <person name="Maruyama S."/>
            <person name="Arias M.C."/>
            <person name="Ball S.G."/>
            <person name="Gile G.H."/>
            <person name="Hirakawa Y."/>
            <person name="Hopkins J.F."/>
            <person name="Kuo A."/>
            <person name="Rensing S.A."/>
            <person name="Schmutz J."/>
            <person name="Symeonidi A."/>
            <person name="Elias M."/>
            <person name="Eveleigh R.J."/>
            <person name="Herman E.K."/>
            <person name="Klute M.J."/>
            <person name="Nakayama T."/>
            <person name="Obornik M."/>
            <person name="Reyes-Prieto A."/>
            <person name="Armbrust E.V."/>
            <person name="Aves S.J."/>
            <person name="Beiko R.G."/>
            <person name="Coutinho P."/>
            <person name="Dacks J.B."/>
            <person name="Durnford D.G."/>
            <person name="Fast N.M."/>
            <person name="Green B.R."/>
            <person name="Grisdale C.J."/>
            <person name="Hempel F."/>
            <person name="Henrissat B."/>
            <person name="Hoppner M.P."/>
            <person name="Ishida K."/>
            <person name="Kim E."/>
            <person name="Koreny L."/>
            <person name="Kroth P.G."/>
            <person name="Liu Y."/>
            <person name="Malik S.B."/>
            <person name="Maier U.G."/>
            <person name="McRose D."/>
            <person name="Mock T."/>
            <person name="Neilson J.A."/>
            <person name="Onodera N.T."/>
            <person name="Poole A.M."/>
            <person name="Pritham E.J."/>
            <person name="Richards T.A."/>
            <person name="Rocap G."/>
            <person name="Roy S.W."/>
            <person name="Sarai C."/>
            <person name="Schaack S."/>
            <person name="Shirato S."/>
            <person name="Slamovits C.H."/>
            <person name="Spencer D.F."/>
            <person name="Suzuki S."/>
            <person name="Worden A.Z."/>
            <person name="Zauner S."/>
            <person name="Barry K."/>
            <person name="Bell C."/>
            <person name="Bharti A.K."/>
            <person name="Crow J.A."/>
            <person name="Grimwood J."/>
            <person name="Kramer R."/>
            <person name="Lindquist E."/>
            <person name="Lucas S."/>
            <person name="Salamov A."/>
            <person name="McFadden G.I."/>
            <person name="Lane C.E."/>
            <person name="Keeling P.J."/>
            <person name="Gray M.W."/>
            <person name="Grigoriev I.V."/>
            <person name="Archibald J.M."/>
        </authorList>
    </citation>
    <scope>NUCLEOTIDE SEQUENCE</scope>
    <source>
        <strain evidence="2 4">CCMP2712</strain>
    </source>
</reference>
<dbReference type="OrthoDB" id="5586934at2759"/>
<dbReference type="OMA" id="FNCKSKP"/>
<gene>
    <name evidence="2" type="ORF">GUITHDRAFT_100057</name>
</gene>
<keyword evidence="1" id="KW-0472">Membrane</keyword>
<evidence type="ECO:0000313" key="3">
    <source>
        <dbReference type="EnsemblProtists" id="EKX54581"/>
    </source>
</evidence>
<feature type="transmembrane region" description="Helical" evidence="1">
    <location>
        <begin position="204"/>
        <end position="224"/>
    </location>
</feature>
<feature type="transmembrane region" description="Helical" evidence="1">
    <location>
        <begin position="65"/>
        <end position="90"/>
    </location>
</feature>
<feature type="transmembrane region" description="Helical" evidence="1">
    <location>
        <begin position="110"/>
        <end position="127"/>
    </location>
</feature>
<dbReference type="GeneID" id="17311346"/>
<protein>
    <submittedName>
        <fullName evidence="2 3">Uncharacterized protein</fullName>
    </submittedName>
</protein>
<dbReference type="PaxDb" id="55529-EKX54581"/>
<evidence type="ECO:0000313" key="2">
    <source>
        <dbReference type="EMBL" id="EKX54581.1"/>
    </source>
</evidence>
<keyword evidence="4" id="KW-1185">Reference proteome</keyword>